<dbReference type="InterPro" id="IPR036680">
    <property type="entry name" value="SPOR-like_sf"/>
</dbReference>
<evidence type="ECO:0000313" key="4">
    <source>
        <dbReference type="Proteomes" id="UP000759298"/>
    </source>
</evidence>
<dbReference type="EMBL" id="JAHWXP010000001">
    <property type="protein sequence ID" value="MBY8336121.1"/>
    <property type="molecule type" value="Genomic_DNA"/>
</dbReference>
<sequence>MGIAFGLIAGLSACSGGGGGGDLAPNADYYAVDRAAPTPVGAINGPQADYPQVLGEPYVVDGQTYTPADVLSYDAVGYATIDDAAGPGITISHKTLPLPSYVELTSLDTGRTILARAERRGPMTSSRILGLSPGAAQELGAGDGAPIRVRRVNPPEYERAALRSGQPAGSRLDTPDTLLAVLRKQLPATGSVSLARADARSTSARTSGAADTDYRTVEREFDTTFAEVDPGPSSAVADAFEEYETLPPAPAPAPAAPTRYALAPIGETPTGAGRPAPVEVARMETPRPAPAPRAAPPPARAAPSPPVTRSVPARTTQSTARRGRYVIQVASFSSKNNAIEAADKLGGFVVQSGRFYRVRTGPFATRGEADAALASARRVGYRDAFIDTSE</sequence>
<dbReference type="SUPFAM" id="SSF110997">
    <property type="entry name" value="Sporulation related repeat"/>
    <property type="match status" value="1"/>
</dbReference>
<proteinExistence type="predicted"/>
<dbReference type="PANTHER" id="PTHR34183">
    <property type="entry name" value="ENDOLYTIC PEPTIDOGLYCAN TRANSGLYCOSYLASE RLPA"/>
    <property type="match status" value="1"/>
</dbReference>
<feature type="region of interest" description="Disordered" evidence="1">
    <location>
        <begin position="284"/>
        <end position="322"/>
    </location>
</feature>
<protein>
    <submittedName>
        <fullName evidence="3">SPOR domain-containing protein</fullName>
    </submittedName>
</protein>
<evidence type="ECO:0000256" key="1">
    <source>
        <dbReference type="SAM" id="MobiDB-lite"/>
    </source>
</evidence>
<dbReference type="PROSITE" id="PS51724">
    <property type="entry name" value="SPOR"/>
    <property type="match status" value="1"/>
</dbReference>
<dbReference type="InterPro" id="IPR007730">
    <property type="entry name" value="SPOR-like_dom"/>
</dbReference>
<evidence type="ECO:0000259" key="2">
    <source>
        <dbReference type="PROSITE" id="PS51724"/>
    </source>
</evidence>
<dbReference type="Gene3D" id="2.40.40.10">
    <property type="entry name" value="RlpA-like domain"/>
    <property type="match status" value="1"/>
</dbReference>
<dbReference type="Pfam" id="PF05036">
    <property type="entry name" value="SPOR"/>
    <property type="match status" value="1"/>
</dbReference>
<dbReference type="Gene3D" id="3.30.70.1070">
    <property type="entry name" value="Sporulation related repeat"/>
    <property type="match status" value="1"/>
</dbReference>
<evidence type="ECO:0000313" key="3">
    <source>
        <dbReference type="EMBL" id="MBY8336121.1"/>
    </source>
</evidence>
<dbReference type="CDD" id="cd22268">
    <property type="entry name" value="DPBB_RlpA-like"/>
    <property type="match status" value="1"/>
</dbReference>
<gene>
    <name evidence="3" type="ORF">KYN89_03590</name>
</gene>
<accession>A0ABS7PAN3</accession>
<keyword evidence="4" id="KW-1185">Reference proteome</keyword>
<feature type="compositionally biased region" description="Pro residues" evidence="1">
    <location>
        <begin position="287"/>
        <end position="306"/>
    </location>
</feature>
<organism evidence="3 4">
    <name type="scientific">Alteriqipengyuania abyssalis</name>
    <dbReference type="NCBI Taxonomy" id="2860200"/>
    <lineage>
        <taxon>Bacteria</taxon>
        <taxon>Pseudomonadati</taxon>
        <taxon>Pseudomonadota</taxon>
        <taxon>Alphaproteobacteria</taxon>
        <taxon>Sphingomonadales</taxon>
        <taxon>Erythrobacteraceae</taxon>
        <taxon>Alteriqipengyuania</taxon>
    </lineage>
</organism>
<dbReference type="Proteomes" id="UP000759298">
    <property type="component" value="Unassembled WGS sequence"/>
</dbReference>
<reference evidence="3 4" key="1">
    <citation type="submission" date="2021-07" db="EMBL/GenBank/DDBJ databases">
        <title>Alteriqipengyuania abyssalis NZ-12B nov, sp.nov isolated from deep sea sponge in pacific ocean.</title>
        <authorList>
            <person name="Tareen S."/>
            <person name="Wink J."/>
        </authorList>
    </citation>
    <scope>NUCLEOTIDE SEQUENCE [LARGE SCALE GENOMIC DNA]</scope>
    <source>
        <strain evidence="3 4">NZ-12B</strain>
    </source>
</reference>
<comment type="caution">
    <text evidence="3">The sequence shown here is derived from an EMBL/GenBank/DDBJ whole genome shotgun (WGS) entry which is preliminary data.</text>
</comment>
<dbReference type="RefSeq" id="WP_222823830.1">
    <property type="nucleotide sequence ID" value="NZ_JAHWXP010000001.1"/>
</dbReference>
<dbReference type="InterPro" id="IPR036908">
    <property type="entry name" value="RlpA-like_sf"/>
</dbReference>
<dbReference type="PANTHER" id="PTHR34183:SF1">
    <property type="entry name" value="ENDOLYTIC PEPTIDOGLYCAN TRANSGLYCOSYLASE RLPA"/>
    <property type="match status" value="1"/>
</dbReference>
<feature type="domain" description="SPOR" evidence="2">
    <location>
        <begin position="301"/>
        <end position="389"/>
    </location>
</feature>
<name>A0ABS7PAN3_9SPHN</name>